<organism evidence="2">
    <name type="scientific">Culex pipiens</name>
    <name type="common">House mosquito</name>
    <dbReference type="NCBI Taxonomy" id="7175"/>
    <lineage>
        <taxon>Eukaryota</taxon>
        <taxon>Metazoa</taxon>
        <taxon>Ecdysozoa</taxon>
        <taxon>Arthropoda</taxon>
        <taxon>Hexapoda</taxon>
        <taxon>Insecta</taxon>
        <taxon>Pterygota</taxon>
        <taxon>Neoptera</taxon>
        <taxon>Endopterygota</taxon>
        <taxon>Diptera</taxon>
        <taxon>Nematocera</taxon>
        <taxon>Culicoidea</taxon>
        <taxon>Culicidae</taxon>
        <taxon>Culicinae</taxon>
        <taxon>Culicini</taxon>
        <taxon>Culex</taxon>
        <taxon>Culex</taxon>
    </lineage>
</organism>
<reference evidence="2" key="1">
    <citation type="submission" date="2021-05" db="EMBL/GenBank/DDBJ databases">
        <authorList>
            <person name="Alioto T."/>
            <person name="Alioto T."/>
            <person name="Gomez Garrido J."/>
        </authorList>
    </citation>
    <scope>NUCLEOTIDE SEQUENCE</scope>
</reference>
<feature type="compositionally biased region" description="Basic residues" evidence="1">
    <location>
        <begin position="138"/>
        <end position="159"/>
    </location>
</feature>
<dbReference type="EMBL" id="HBUE01228760">
    <property type="protein sequence ID" value="CAG6543543.1"/>
    <property type="molecule type" value="Transcribed_RNA"/>
</dbReference>
<feature type="region of interest" description="Disordered" evidence="1">
    <location>
        <begin position="103"/>
        <end position="159"/>
    </location>
</feature>
<evidence type="ECO:0000256" key="1">
    <source>
        <dbReference type="SAM" id="MobiDB-lite"/>
    </source>
</evidence>
<dbReference type="AlphaFoldDB" id="A0A8D8HZH1"/>
<evidence type="ECO:0000313" key="2">
    <source>
        <dbReference type="EMBL" id="CAG6543543.1"/>
    </source>
</evidence>
<proteinExistence type="predicted"/>
<name>A0A8D8HZH1_CULPI</name>
<accession>A0A8D8HZH1</accession>
<dbReference type="EMBL" id="HBUE01335521">
    <property type="protein sequence ID" value="CAG6595665.1"/>
    <property type="molecule type" value="Transcribed_RNA"/>
</dbReference>
<protein>
    <submittedName>
        <fullName evidence="2">(northern house mosquito) hypothetical protein</fullName>
    </submittedName>
</protein>
<sequence>MFPGQRRLQESVPKRSKAAPGMSRTEQQAQGHRRRWSFPTEAVRVRVRNDDHEDPDAPVQDPHRELHPGTHNPVPGDEAATGTTLPARPVRVQCAGAVHAAGTVRARQVEGGPGQGPGSRRGRSAAGEHSAATSARGRAVHVRVRHRQAGRLPGLHHGR</sequence>
<feature type="region of interest" description="Disordered" evidence="1">
    <location>
        <begin position="1"/>
        <end position="87"/>
    </location>
</feature>